<evidence type="ECO:0000313" key="2">
    <source>
        <dbReference type="Proteomes" id="UP000607653"/>
    </source>
</evidence>
<organism evidence="1 2">
    <name type="scientific">Nelumbo nucifera</name>
    <name type="common">Sacred lotus</name>
    <dbReference type="NCBI Taxonomy" id="4432"/>
    <lineage>
        <taxon>Eukaryota</taxon>
        <taxon>Viridiplantae</taxon>
        <taxon>Streptophyta</taxon>
        <taxon>Embryophyta</taxon>
        <taxon>Tracheophyta</taxon>
        <taxon>Spermatophyta</taxon>
        <taxon>Magnoliopsida</taxon>
        <taxon>Proteales</taxon>
        <taxon>Nelumbonaceae</taxon>
        <taxon>Nelumbo</taxon>
    </lineage>
</organism>
<name>A0A822Y037_NELNU</name>
<dbReference type="AlphaFoldDB" id="A0A822Y037"/>
<protein>
    <submittedName>
        <fullName evidence="1">Uncharacterized protein</fullName>
    </submittedName>
</protein>
<dbReference type="Proteomes" id="UP000607653">
    <property type="component" value="Unassembled WGS sequence"/>
</dbReference>
<reference evidence="1 2" key="1">
    <citation type="journal article" date="2020" name="Mol. Biol. Evol.">
        <title>Distinct Expression and Methylation Patterns for Genes with Different Fates following a Single Whole-Genome Duplication in Flowering Plants.</title>
        <authorList>
            <person name="Shi T."/>
            <person name="Rahmani R.S."/>
            <person name="Gugger P.F."/>
            <person name="Wang M."/>
            <person name="Li H."/>
            <person name="Zhang Y."/>
            <person name="Li Z."/>
            <person name="Wang Q."/>
            <person name="Van de Peer Y."/>
            <person name="Marchal K."/>
            <person name="Chen J."/>
        </authorList>
    </citation>
    <scope>NUCLEOTIDE SEQUENCE [LARGE SCALE GENOMIC DNA]</scope>
    <source>
        <tissue evidence="1">Leaf</tissue>
    </source>
</reference>
<proteinExistence type="predicted"/>
<accession>A0A822Y037</accession>
<dbReference type="EMBL" id="DUZY01000001">
    <property type="protein sequence ID" value="DAD25662.1"/>
    <property type="molecule type" value="Genomic_DNA"/>
</dbReference>
<evidence type="ECO:0000313" key="1">
    <source>
        <dbReference type="EMBL" id="DAD25662.1"/>
    </source>
</evidence>
<sequence>MLYSLRIMSWLNARIHEICPVISVDEVRGRVKLKISNIVAFFSRLGFEFRSFQNSDGEYTPNQMTH</sequence>
<keyword evidence="2" id="KW-1185">Reference proteome</keyword>
<gene>
    <name evidence="1" type="ORF">HUJ06_027126</name>
</gene>
<comment type="caution">
    <text evidence="1">The sequence shown here is derived from an EMBL/GenBank/DDBJ whole genome shotgun (WGS) entry which is preliminary data.</text>
</comment>